<name>A0A2I0IKC8_PUNGR</name>
<feature type="region of interest" description="Disordered" evidence="1">
    <location>
        <begin position="42"/>
        <end position="67"/>
    </location>
</feature>
<dbReference type="Pfam" id="PF26130">
    <property type="entry name" value="PB1-like"/>
    <property type="match status" value="1"/>
</dbReference>
<feature type="compositionally biased region" description="Basic and acidic residues" evidence="1">
    <location>
        <begin position="292"/>
        <end position="307"/>
    </location>
</feature>
<reference evidence="3 4" key="1">
    <citation type="submission" date="2017-11" db="EMBL/GenBank/DDBJ databases">
        <title>De-novo sequencing of pomegranate (Punica granatum L.) genome.</title>
        <authorList>
            <person name="Akparov Z."/>
            <person name="Amiraslanov A."/>
            <person name="Hajiyeva S."/>
            <person name="Abbasov M."/>
            <person name="Kaur K."/>
            <person name="Hamwieh A."/>
            <person name="Solovyev V."/>
            <person name="Salamov A."/>
            <person name="Braich B."/>
            <person name="Kosarev P."/>
            <person name="Mahmoud A."/>
            <person name="Hajiyev E."/>
            <person name="Babayeva S."/>
            <person name="Izzatullayeva V."/>
            <person name="Mammadov A."/>
            <person name="Mammadov A."/>
            <person name="Sharifova S."/>
            <person name="Ojaghi J."/>
            <person name="Eynullazada K."/>
            <person name="Bayramov B."/>
            <person name="Abdulazimova A."/>
            <person name="Shahmuradov I."/>
        </authorList>
    </citation>
    <scope>NUCLEOTIDE SEQUENCE [LARGE SCALE GENOMIC DNA]</scope>
    <source>
        <strain evidence="4">cv. AG2017</strain>
        <tissue evidence="3">Leaf</tissue>
    </source>
</reference>
<dbReference type="AlphaFoldDB" id="A0A2I0IKC8"/>
<evidence type="ECO:0000259" key="2">
    <source>
        <dbReference type="Pfam" id="PF26130"/>
    </source>
</evidence>
<comment type="caution">
    <text evidence="3">The sequence shown here is derived from an EMBL/GenBank/DDBJ whole genome shotgun (WGS) entry which is preliminary data.</text>
</comment>
<gene>
    <name evidence="3" type="ORF">CRG98_035453</name>
</gene>
<accession>A0A2I0IKC8</accession>
<evidence type="ECO:0000313" key="4">
    <source>
        <dbReference type="Proteomes" id="UP000233551"/>
    </source>
</evidence>
<feature type="compositionally biased region" description="Basic and acidic residues" evidence="1">
    <location>
        <begin position="51"/>
        <end position="61"/>
    </location>
</feature>
<proteinExistence type="predicted"/>
<sequence length="390" mass="43891">MTVVTAPSVEVQNTHPKVIIPSATAGLIAPIVPPCEAVENRRQRGGFAGPSDRRGGSRRSLDGNSTEGRFYRAVRSEGRISRAVGRELAGTCRRERKSRRKRENVGSKAIALVLHNGGRFEGDGDDLRYVNGETYVCTRELDYLSVNGISNLVLSHGYSSIEKCYWLNPALELHEGLREVKCDSDIHDIFDACKVYDEIQLYFVHPVIRDPEVVTEEELLRHQARQVEVIQIDELSEGEEDEEPVESSDDHDDYDFAEDSSYKHSPSNSNDDSEGEDVHEDIGDDEEQNNNNDEHVAEDMQHDEEQFAKGSTEAEVEPDDEGIHVRPAGTTDPAGVISSDEDEPYHSEELHDRCVSDDDKFEEDKPTYPQFDENAQFGKFSFNFTCYSQT</sequence>
<protein>
    <recommendedName>
        <fullName evidence="2">PB1-like domain-containing protein</fullName>
    </recommendedName>
</protein>
<dbReference type="Proteomes" id="UP000233551">
    <property type="component" value="Unassembled WGS sequence"/>
</dbReference>
<feature type="domain" description="PB1-like" evidence="2">
    <location>
        <begin position="108"/>
        <end position="205"/>
    </location>
</feature>
<feature type="compositionally biased region" description="Acidic residues" evidence="1">
    <location>
        <begin position="234"/>
        <end position="258"/>
    </location>
</feature>
<dbReference type="InterPro" id="IPR058594">
    <property type="entry name" value="PB1-like_dom_pln"/>
</dbReference>
<organism evidence="3 4">
    <name type="scientific">Punica granatum</name>
    <name type="common">Pomegranate</name>
    <dbReference type="NCBI Taxonomy" id="22663"/>
    <lineage>
        <taxon>Eukaryota</taxon>
        <taxon>Viridiplantae</taxon>
        <taxon>Streptophyta</taxon>
        <taxon>Embryophyta</taxon>
        <taxon>Tracheophyta</taxon>
        <taxon>Spermatophyta</taxon>
        <taxon>Magnoliopsida</taxon>
        <taxon>eudicotyledons</taxon>
        <taxon>Gunneridae</taxon>
        <taxon>Pentapetalae</taxon>
        <taxon>rosids</taxon>
        <taxon>malvids</taxon>
        <taxon>Myrtales</taxon>
        <taxon>Lythraceae</taxon>
        <taxon>Punica</taxon>
    </lineage>
</organism>
<evidence type="ECO:0000256" key="1">
    <source>
        <dbReference type="SAM" id="MobiDB-lite"/>
    </source>
</evidence>
<dbReference type="EMBL" id="PGOL01002943">
    <property type="protein sequence ID" value="PKI44160.1"/>
    <property type="molecule type" value="Genomic_DNA"/>
</dbReference>
<feature type="region of interest" description="Disordered" evidence="1">
    <location>
        <begin position="231"/>
        <end position="372"/>
    </location>
</feature>
<evidence type="ECO:0000313" key="3">
    <source>
        <dbReference type="EMBL" id="PKI44160.1"/>
    </source>
</evidence>
<feature type="compositionally biased region" description="Acidic residues" evidence="1">
    <location>
        <begin position="271"/>
        <end position="288"/>
    </location>
</feature>
<keyword evidence="4" id="KW-1185">Reference proteome</keyword>
<feature type="compositionally biased region" description="Basic and acidic residues" evidence="1">
    <location>
        <begin position="344"/>
        <end position="366"/>
    </location>
</feature>